<protein>
    <submittedName>
        <fullName evidence="11">CrcB-like protein</fullName>
    </submittedName>
</protein>
<keyword evidence="3 10" id="KW-0812">Transmembrane</keyword>
<gene>
    <name evidence="11" type="ORF">HMPREF1317_2112</name>
</gene>
<dbReference type="GO" id="GO:0034220">
    <property type="term" value="P:monoatomic ion transmembrane transport"/>
    <property type="evidence" value="ECO:0007669"/>
    <property type="project" value="UniProtKB-KW"/>
</dbReference>
<feature type="non-terminal residue" evidence="11">
    <location>
        <position position="1"/>
    </location>
</feature>
<keyword evidence="6" id="KW-0813">Transport</keyword>
<evidence type="ECO:0000256" key="5">
    <source>
        <dbReference type="ARBA" id="ARBA00023136"/>
    </source>
</evidence>
<sequence>GALGALARWRLDGWARNATADAAPVLGKCGIVAVNVVGSAAAGLLLAWSASTAAHVASTGFLGGFTTFSTALVDAVDLWRGGRRASAVALAVGTWAASVAAAAAAVWAATPGTPGV</sequence>
<dbReference type="Proteomes" id="UP000004578">
    <property type="component" value="Unassembled WGS sequence"/>
</dbReference>
<evidence type="ECO:0000256" key="7">
    <source>
        <dbReference type="ARBA" id="ARBA00035120"/>
    </source>
</evidence>
<comment type="catalytic activity">
    <reaction evidence="8">
        <text>fluoride(in) = fluoride(out)</text>
        <dbReference type="Rhea" id="RHEA:76159"/>
        <dbReference type="ChEBI" id="CHEBI:17051"/>
    </reaction>
    <physiologicalReaction direction="left-to-right" evidence="8">
        <dbReference type="Rhea" id="RHEA:76160"/>
    </physiologicalReaction>
</comment>
<evidence type="ECO:0000256" key="6">
    <source>
        <dbReference type="ARBA" id="ARBA00023303"/>
    </source>
</evidence>
<dbReference type="GO" id="GO:0005886">
    <property type="term" value="C:plasma membrane"/>
    <property type="evidence" value="ECO:0007669"/>
    <property type="project" value="UniProtKB-SubCell"/>
</dbReference>
<keyword evidence="5 10" id="KW-0472">Membrane</keyword>
<feature type="transmembrane region" description="Helical" evidence="10">
    <location>
        <begin position="88"/>
        <end position="109"/>
    </location>
</feature>
<dbReference type="Pfam" id="PF02537">
    <property type="entry name" value="CRCB"/>
    <property type="match status" value="1"/>
</dbReference>
<comment type="function">
    <text evidence="9">Fluoride-specific ion channel. Important for reducing fluoride concentration in the cell, thus reducing its toxicity.</text>
</comment>
<evidence type="ECO:0000256" key="9">
    <source>
        <dbReference type="ARBA" id="ARBA00049940"/>
    </source>
</evidence>
<comment type="similarity">
    <text evidence="7">Belongs to the fluoride channel Fluc/FEX (TC 1.A.43) family.</text>
</comment>
<evidence type="ECO:0000313" key="12">
    <source>
        <dbReference type="Proteomes" id="UP000004578"/>
    </source>
</evidence>
<accession>J1HJR9</accession>
<proteinExistence type="inferred from homology"/>
<dbReference type="AlphaFoldDB" id="J1HJR9"/>
<evidence type="ECO:0000256" key="8">
    <source>
        <dbReference type="ARBA" id="ARBA00035585"/>
    </source>
</evidence>
<keyword evidence="2" id="KW-1003">Cell membrane</keyword>
<feature type="transmembrane region" description="Helical" evidence="10">
    <location>
        <begin position="25"/>
        <end position="48"/>
    </location>
</feature>
<keyword evidence="6" id="KW-0406">Ion transport</keyword>
<keyword evidence="6" id="KW-0407">Ion channel</keyword>
<evidence type="ECO:0000256" key="4">
    <source>
        <dbReference type="ARBA" id="ARBA00022989"/>
    </source>
</evidence>
<dbReference type="EMBL" id="AKFS01000149">
    <property type="protein sequence ID" value="EJF46140.1"/>
    <property type="molecule type" value="Genomic_DNA"/>
</dbReference>
<name>J1HJR9_9ACTO</name>
<organism evidence="11 12">
    <name type="scientific">Schaalia georgiae F0490</name>
    <dbReference type="NCBI Taxonomy" id="1125717"/>
    <lineage>
        <taxon>Bacteria</taxon>
        <taxon>Bacillati</taxon>
        <taxon>Actinomycetota</taxon>
        <taxon>Actinomycetes</taxon>
        <taxon>Actinomycetales</taxon>
        <taxon>Actinomycetaceae</taxon>
        <taxon>Schaalia</taxon>
    </lineage>
</organism>
<evidence type="ECO:0000313" key="11">
    <source>
        <dbReference type="EMBL" id="EJF46140.1"/>
    </source>
</evidence>
<dbReference type="HAMAP" id="MF_00454">
    <property type="entry name" value="FluC"/>
    <property type="match status" value="1"/>
</dbReference>
<keyword evidence="12" id="KW-1185">Reference proteome</keyword>
<comment type="caution">
    <text evidence="11">The sequence shown here is derived from an EMBL/GenBank/DDBJ whole genome shotgun (WGS) entry which is preliminary data.</text>
</comment>
<dbReference type="PATRIC" id="fig|1125717.3.peg.973"/>
<evidence type="ECO:0000256" key="2">
    <source>
        <dbReference type="ARBA" id="ARBA00022475"/>
    </source>
</evidence>
<dbReference type="InterPro" id="IPR003691">
    <property type="entry name" value="FluC"/>
</dbReference>
<dbReference type="RefSeq" id="WP_005869819.1">
    <property type="nucleotide sequence ID" value="NZ_AKFS01000149.1"/>
</dbReference>
<comment type="subcellular location">
    <subcellularLocation>
        <location evidence="1">Cell membrane</location>
        <topology evidence="1">Multi-pass membrane protein</topology>
    </subcellularLocation>
</comment>
<feature type="transmembrane region" description="Helical" evidence="10">
    <location>
        <begin position="54"/>
        <end position="76"/>
    </location>
</feature>
<evidence type="ECO:0000256" key="1">
    <source>
        <dbReference type="ARBA" id="ARBA00004651"/>
    </source>
</evidence>
<reference evidence="11 12" key="1">
    <citation type="submission" date="2012-05" db="EMBL/GenBank/DDBJ databases">
        <authorList>
            <person name="Harkins D.M."/>
            <person name="Madupu R."/>
            <person name="Durkin A.S."/>
            <person name="Torralba M."/>
            <person name="Methe B."/>
            <person name="Sutton G.G."/>
            <person name="Nelson K.E."/>
        </authorList>
    </citation>
    <scope>NUCLEOTIDE SEQUENCE [LARGE SCALE GENOMIC DNA]</scope>
    <source>
        <strain evidence="11 12">F0490</strain>
    </source>
</reference>
<keyword evidence="4 10" id="KW-1133">Transmembrane helix</keyword>
<evidence type="ECO:0000256" key="3">
    <source>
        <dbReference type="ARBA" id="ARBA00022692"/>
    </source>
</evidence>
<evidence type="ECO:0000256" key="10">
    <source>
        <dbReference type="SAM" id="Phobius"/>
    </source>
</evidence>